<name>A0A1L4A079_9SPHN</name>
<keyword evidence="1" id="KW-0614">Plasmid</keyword>
<gene>
    <name evidence="1" type="ORF">BSL82_17750</name>
</gene>
<organism evidence="1 2">
    <name type="scientific">Tardibacter chloracetimidivorans</name>
    <dbReference type="NCBI Taxonomy" id="1921510"/>
    <lineage>
        <taxon>Bacteria</taxon>
        <taxon>Pseudomonadati</taxon>
        <taxon>Pseudomonadota</taxon>
        <taxon>Alphaproteobacteria</taxon>
        <taxon>Sphingomonadales</taxon>
        <taxon>Sphingomonadaceae</taxon>
        <taxon>Tardibacter</taxon>
    </lineage>
</organism>
<dbReference type="Proteomes" id="UP000182063">
    <property type="component" value="Plasmid pHSL1"/>
</dbReference>
<reference evidence="1 2" key="1">
    <citation type="submission" date="2016-11" db="EMBL/GenBank/DDBJ databases">
        <title>Complete Genome Sequence of alachlor-degrading Sphingomonas sp. strain JJ-A5.</title>
        <authorList>
            <person name="Lee H."/>
            <person name="Ka J.-O."/>
        </authorList>
    </citation>
    <scope>NUCLEOTIDE SEQUENCE [LARGE SCALE GENOMIC DNA]</scope>
    <source>
        <strain evidence="1 2">JJ-A5</strain>
        <plasmid evidence="2">phsl1</plasmid>
    </source>
</reference>
<dbReference type="Pfam" id="PF05258">
    <property type="entry name" value="DciA"/>
    <property type="match status" value="1"/>
</dbReference>
<evidence type="ECO:0000313" key="1">
    <source>
        <dbReference type="EMBL" id="API61291.1"/>
    </source>
</evidence>
<dbReference type="KEGG" id="sphj:BSL82_17750"/>
<sequence length="134" mass="14725">MATRHFSTGRARRGMVENMKDSEGFGRRGERGGEAMAIGDLLRTVAAPAMRRMGFGRSELVARWPEIVGPALAQHTTPMTLRYPPGSRARGVLDIATDRAQAAAVRAEIPELIARINERFGYPAVAHVKICVRR</sequence>
<geneLocation type="plasmid" evidence="2">
    <name>phsl1</name>
</geneLocation>
<dbReference type="OrthoDB" id="7160947at2"/>
<proteinExistence type="predicted"/>
<protein>
    <recommendedName>
        <fullName evidence="3">RNA-binding protein</fullName>
    </recommendedName>
</protein>
<evidence type="ECO:0000313" key="2">
    <source>
        <dbReference type="Proteomes" id="UP000182063"/>
    </source>
</evidence>
<dbReference type="InterPro" id="IPR007922">
    <property type="entry name" value="DciA-like"/>
</dbReference>
<keyword evidence="2" id="KW-1185">Reference proteome</keyword>
<accession>A0A1L4A079</accession>
<dbReference type="AlphaFoldDB" id="A0A1L4A079"/>
<evidence type="ECO:0008006" key="3">
    <source>
        <dbReference type="Google" id="ProtNLM"/>
    </source>
</evidence>
<dbReference type="EMBL" id="CP018222">
    <property type="protein sequence ID" value="API61291.1"/>
    <property type="molecule type" value="Genomic_DNA"/>
</dbReference>